<sequence>MKSQPVLMIAATIAITSFVTLTTAASKPYEQPTPFESTVFEKLYHSADSFAQEEEAAQVAHPSLRQTVVAQCDSTYTPSTDAAIAANYYFWSIEGAPFNKSVYTPYVTNILTGLRLTYYFEYSTECTQQVQNLLSQIYFTVKNGTCNDPQWDIQKMVYYGSQVMSTEFANSFYNCYLFGSSVESVAAARFAKFSDFTDLYTSFLFNLLSQSLSLRNLAVSIQTNQAAGAYAEMAGNIAKLLRIIIDFTSSNAASLDTQEAKDNLKTAKSIFSSLEKHKSTFLDKAIMAVTKGEIKFDLRETLHNLVRATAANPWTQLTFKISDIFNIPLGVIEGSMAAISTNKANLFCSKNSTAARKNIDAFQNLLLSGQVKDSMTEFYRFLQKTDDLVINCGDAVFNAEFPILFSTTAVGSTNSYFGETFVQNILYNIGFQFTDILDLLFVDPSNTEPFWYYVFFRVGDFLIRFIYRETDEV</sequence>
<evidence type="ECO:0000313" key="2">
    <source>
        <dbReference type="EMBL" id="TNV80027.1"/>
    </source>
</evidence>
<feature type="signal peptide" evidence="1">
    <location>
        <begin position="1"/>
        <end position="24"/>
    </location>
</feature>
<name>A0A8J8T2N8_HALGN</name>
<proteinExistence type="predicted"/>
<feature type="chain" id="PRO_5035292008" evidence="1">
    <location>
        <begin position="25"/>
        <end position="473"/>
    </location>
</feature>
<dbReference type="EMBL" id="RRYP01008087">
    <property type="protein sequence ID" value="TNV80027.1"/>
    <property type="molecule type" value="Genomic_DNA"/>
</dbReference>
<keyword evidence="3" id="KW-1185">Reference proteome</keyword>
<reference evidence="2" key="1">
    <citation type="submission" date="2019-06" db="EMBL/GenBank/DDBJ databases">
        <authorList>
            <person name="Zheng W."/>
        </authorList>
    </citation>
    <scope>NUCLEOTIDE SEQUENCE</scope>
    <source>
        <strain evidence="2">QDHG01</strain>
    </source>
</reference>
<organism evidence="2 3">
    <name type="scientific">Halteria grandinella</name>
    <dbReference type="NCBI Taxonomy" id="5974"/>
    <lineage>
        <taxon>Eukaryota</taxon>
        <taxon>Sar</taxon>
        <taxon>Alveolata</taxon>
        <taxon>Ciliophora</taxon>
        <taxon>Intramacronucleata</taxon>
        <taxon>Spirotrichea</taxon>
        <taxon>Stichotrichia</taxon>
        <taxon>Sporadotrichida</taxon>
        <taxon>Halteriidae</taxon>
        <taxon>Halteria</taxon>
    </lineage>
</organism>
<protein>
    <submittedName>
        <fullName evidence="2">Uncharacterized protein</fullName>
    </submittedName>
</protein>
<gene>
    <name evidence="2" type="ORF">FGO68_gene15601</name>
</gene>
<evidence type="ECO:0000313" key="3">
    <source>
        <dbReference type="Proteomes" id="UP000785679"/>
    </source>
</evidence>
<evidence type="ECO:0000256" key="1">
    <source>
        <dbReference type="SAM" id="SignalP"/>
    </source>
</evidence>
<comment type="caution">
    <text evidence="2">The sequence shown here is derived from an EMBL/GenBank/DDBJ whole genome shotgun (WGS) entry which is preliminary data.</text>
</comment>
<dbReference type="Proteomes" id="UP000785679">
    <property type="component" value="Unassembled WGS sequence"/>
</dbReference>
<dbReference type="AlphaFoldDB" id="A0A8J8T2N8"/>
<keyword evidence="1" id="KW-0732">Signal</keyword>
<accession>A0A8J8T2N8</accession>
<dbReference type="OrthoDB" id="324536at2759"/>